<organism evidence="3 4">
    <name type="scientific">Acipenser ruthenus</name>
    <name type="common">Sterlet sturgeon</name>
    <dbReference type="NCBI Taxonomy" id="7906"/>
    <lineage>
        <taxon>Eukaryota</taxon>
        <taxon>Metazoa</taxon>
        <taxon>Chordata</taxon>
        <taxon>Craniata</taxon>
        <taxon>Vertebrata</taxon>
        <taxon>Euteleostomi</taxon>
        <taxon>Actinopterygii</taxon>
        <taxon>Chondrostei</taxon>
        <taxon>Acipenseriformes</taxon>
        <taxon>Acipenseridae</taxon>
        <taxon>Acipenser</taxon>
    </lineage>
</organism>
<accession>A0A444UYB3</accession>
<keyword evidence="4" id="KW-1185">Reference proteome</keyword>
<feature type="transmembrane region" description="Helical" evidence="2">
    <location>
        <begin position="28"/>
        <end position="48"/>
    </location>
</feature>
<keyword evidence="2" id="KW-0812">Transmembrane</keyword>
<sequence length="130" mass="14715">MELYMMGPGKQQLVKDTAPPPPRSYKCAAVTLAVLWILSVVIGLGVIFHRSLFANNSELENRLKDMENNYSALQKNQKNTTESWIAVQRSLLANNSALQIQLKDTEKNYSDLQKNHKRVTESCNNGKYSN</sequence>
<proteinExistence type="predicted"/>
<gene>
    <name evidence="3" type="ORF">EOD39_19356</name>
</gene>
<dbReference type="Proteomes" id="UP000289886">
    <property type="component" value="Unassembled WGS sequence"/>
</dbReference>
<dbReference type="AlphaFoldDB" id="A0A444UYB3"/>
<evidence type="ECO:0000256" key="1">
    <source>
        <dbReference type="SAM" id="Coils"/>
    </source>
</evidence>
<feature type="coiled-coil region" evidence="1">
    <location>
        <begin position="49"/>
        <end position="122"/>
    </location>
</feature>
<comment type="caution">
    <text evidence="3">The sequence shown here is derived from an EMBL/GenBank/DDBJ whole genome shotgun (WGS) entry which is preliminary data.</text>
</comment>
<reference evidence="3 4" key="1">
    <citation type="submission" date="2019-01" db="EMBL/GenBank/DDBJ databases">
        <title>Draft Genome and Complete Hox-Cluster Characterization of the Sterlet Sturgeon (Acipenser ruthenus).</title>
        <authorList>
            <person name="Wei Q."/>
        </authorList>
    </citation>
    <scope>NUCLEOTIDE SEQUENCE [LARGE SCALE GENOMIC DNA]</scope>
    <source>
        <strain evidence="3">WHYD16114868_AA</strain>
        <tissue evidence="3">Blood</tissue>
    </source>
</reference>
<protein>
    <submittedName>
        <fullName evidence="3">Uncharacterized protein</fullName>
    </submittedName>
</protein>
<evidence type="ECO:0000313" key="4">
    <source>
        <dbReference type="Proteomes" id="UP000289886"/>
    </source>
</evidence>
<keyword evidence="1" id="KW-0175">Coiled coil</keyword>
<evidence type="ECO:0000313" key="3">
    <source>
        <dbReference type="EMBL" id="RXM93181.1"/>
    </source>
</evidence>
<dbReference type="EMBL" id="SCEB01005022">
    <property type="protein sequence ID" value="RXM93181.1"/>
    <property type="molecule type" value="Genomic_DNA"/>
</dbReference>
<keyword evidence="2" id="KW-1133">Transmembrane helix</keyword>
<evidence type="ECO:0000256" key="2">
    <source>
        <dbReference type="SAM" id="Phobius"/>
    </source>
</evidence>
<keyword evidence="2" id="KW-0472">Membrane</keyword>
<name>A0A444UYB3_ACIRT</name>